<gene>
    <name evidence="2" type="ORF">WMY93_009859</name>
</gene>
<dbReference type="AlphaFoldDB" id="A0AAW0P659"/>
<accession>A0AAW0P659</accession>
<organism evidence="2 3">
    <name type="scientific">Mugilogobius chulae</name>
    <name type="common">yellowstripe goby</name>
    <dbReference type="NCBI Taxonomy" id="88201"/>
    <lineage>
        <taxon>Eukaryota</taxon>
        <taxon>Metazoa</taxon>
        <taxon>Chordata</taxon>
        <taxon>Craniata</taxon>
        <taxon>Vertebrata</taxon>
        <taxon>Euteleostomi</taxon>
        <taxon>Actinopterygii</taxon>
        <taxon>Neopterygii</taxon>
        <taxon>Teleostei</taxon>
        <taxon>Neoteleostei</taxon>
        <taxon>Acanthomorphata</taxon>
        <taxon>Gobiaria</taxon>
        <taxon>Gobiiformes</taxon>
        <taxon>Gobioidei</taxon>
        <taxon>Gobiidae</taxon>
        <taxon>Gobionellinae</taxon>
        <taxon>Mugilogobius</taxon>
    </lineage>
</organism>
<evidence type="ECO:0000313" key="3">
    <source>
        <dbReference type="Proteomes" id="UP001460270"/>
    </source>
</evidence>
<feature type="compositionally biased region" description="Basic and acidic residues" evidence="1">
    <location>
        <begin position="65"/>
        <end position="78"/>
    </location>
</feature>
<evidence type="ECO:0000256" key="1">
    <source>
        <dbReference type="SAM" id="MobiDB-lite"/>
    </source>
</evidence>
<feature type="region of interest" description="Disordered" evidence="1">
    <location>
        <begin position="1"/>
        <end position="92"/>
    </location>
</feature>
<comment type="caution">
    <text evidence="2">The sequence shown here is derived from an EMBL/GenBank/DDBJ whole genome shotgun (WGS) entry which is preliminary data.</text>
</comment>
<name>A0AAW0P659_9GOBI</name>
<dbReference type="Proteomes" id="UP001460270">
    <property type="component" value="Unassembled WGS sequence"/>
</dbReference>
<feature type="compositionally biased region" description="Basic and acidic residues" evidence="1">
    <location>
        <begin position="24"/>
        <end position="35"/>
    </location>
</feature>
<proteinExistence type="predicted"/>
<protein>
    <submittedName>
        <fullName evidence="2">Uncharacterized protein</fullName>
    </submittedName>
</protein>
<evidence type="ECO:0000313" key="2">
    <source>
        <dbReference type="EMBL" id="KAK7918575.1"/>
    </source>
</evidence>
<feature type="compositionally biased region" description="Polar residues" evidence="1">
    <location>
        <begin position="1"/>
        <end position="10"/>
    </location>
</feature>
<keyword evidence="3" id="KW-1185">Reference proteome</keyword>
<sequence length="225" mass="26054">MTFQREQTYHGNYELRVKSSPGETSERQHQDKYQEQDQDQQQHNNLPGNTGPHLRSFLLQYQQDKYQEQDQDQHRDQQHNNLPGNTDPPPEELCTYNTNKTSTRTGTSSSITTLPETLVPHPRSFLLQYQQDKYQEQDQDQHQDSIWTGETLPHLPPLTARRCATGAGVEYDRVKSVYYCCCGVEEYLCHREAPLTSRYTPERNSGTITPTTTVTLSKSTCLTWL</sequence>
<dbReference type="EMBL" id="JBBPFD010000007">
    <property type="protein sequence ID" value="KAK7918575.1"/>
    <property type="molecule type" value="Genomic_DNA"/>
</dbReference>
<reference evidence="3" key="1">
    <citation type="submission" date="2024-04" db="EMBL/GenBank/DDBJ databases">
        <title>Salinicola lusitanus LLJ914,a marine bacterium isolated from the Okinawa Trough.</title>
        <authorList>
            <person name="Li J."/>
        </authorList>
    </citation>
    <scope>NUCLEOTIDE SEQUENCE [LARGE SCALE GENOMIC DNA]</scope>
</reference>